<dbReference type="KEGG" id="hdi:HDIA_3478"/>
<dbReference type="InterPro" id="IPR050190">
    <property type="entry name" value="UPF0213_domain"/>
</dbReference>
<dbReference type="Proteomes" id="UP000223606">
    <property type="component" value="Chromosome 1"/>
</dbReference>
<dbReference type="SUPFAM" id="SSF82771">
    <property type="entry name" value="GIY-YIG endonuclease"/>
    <property type="match status" value="1"/>
</dbReference>
<sequence>MKPGFVYIVTNKPNGVLYTGVTSNLDVRIYQHRTGVFDGFSKKYGCNRLAWFEAHDDIAEAIHREKRIKTWLRAWKVRLILEGNPDWRDLYPELVGLPEGEVD</sequence>
<organism evidence="3 4">
    <name type="scientific">Hartmannibacter diazotrophicus</name>
    <dbReference type="NCBI Taxonomy" id="1482074"/>
    <lineage>
        <taxon>Bacteria</taxon>
        <taxon>Pseudomonadati</taxon>
        <taxon>Pseudomonadota</taxon>
        <taxon>Alphaproteobacteria</taxon>
        <taxon>Hyphomicrobiales</taxon>
        <taxon>Pleomorphomonadaceae</taxon>
        <taxon>Hartmannibacter</taxon>
    </lineage>
</organism>
<protein>
    <submittedName>
        <fullName evidence="3">GIY-YIG nuclease superfamily protein</fullName>
    </submittedName>
</protein>
<keyword evidence="4" id="KW-1185">Reference proteome</keyword>
<proteinExistence type="inferred from homology"/>
<dbReference type="EMBL" id="LT960614">
    <property type="protein sequence ID" value="SON57019.1"/>
    <property type="molecule type" value="Genomic_DNA"/>
</dbReference>
<reference evidence="4" key="1">
    <citation type="submission" date="2017-09" db="EMBL/GenBank/DDBJ databases">
        <title>Genome sequence of Nannocystis excedens DSM 71.</title>
        <authorList>
            <person name="Blom J."/>
        </authorList>
    </citation>
    <scope>NUCLEOTIDE SEQUENCE [LARGE SCALE GENOMIC DNA]</scope>
    <source>
        <strain evidence="4">type strain: E19</strain>
    </source>
</reference>
<name>A0A2C9DA04_9HYPH</name>
<dbReference type="CDD" id="cd10448">
    <property type="entry name" value="GIY-YIG_unchar_3"/>
    <property type="match status" value="1"/>
</dbReference>
<dbReference type="PANTHER" id="PTHR34477">
    <property type="entry name" value="UPF0213 PROTEIN YHBQ"/>
    <property type="match status" value="1"/>
</dbReference>
<dbReference type="RefSeq" id="WP_099557333.1">
    <property type="nucleotide sequence ID" value="NZ_LT960614.1"/>
</dbReference>
<dbReference type="SMART" id="SM00465">
    <property type="entry name" value="GIYc"/>
    <property type="match status" value="1"/>
</dbReference>
<dbReference type="PANTHER" id="PTHR34477:SF5">
    <property type="entry name" value="BSL5627 PROTEIN"/>
    <property type="match status" value="1"/>
</dbReference>
<dbReference type="Gene3D" id="3.40.1440.10">
    <property type="entry name" value="GIY-YIG endonuclease"/>
    <property type="match status" value="1"/>
</dbReference>
<gene>
    <name evidence="3" type="ORF">HDIA_3478</name>
</gene>
<evidence type="ECO:0000259" key="2">
    <source>
        <dbReference type="PROSITE" id="PS50164"/>
    </source>
</evidence>
<dbReference type="InterPro" id="IPR035901">
    <property type="entry name" value="GIY-YIG_endonuc_sf"/>
</dbReference>
<dbReference type="OrthoDB" id="287318at2"/>
<comment type="similarity">
    <text evidence="1">Belongs to the UPF0213 family.</text>
</comment>
<feature type="domain" description="GIY-YIG" evidence="2">
    <location>
        <begin position="2"/>
        <end position="78"/>
    </location>
</feature>
<dbReference type="AlphaFoldDB" id="A0A2C9DA04"/>
<evidence type="ECO:0000313" key="3">
    <source>
        <dbReference type="EMBL" id="SON57019.1"/>
    </source>
</evidence>
<accession>A0A2C9DA04</accession>
<dbReference type="PROSITE" id="PS50164">
    <property type="entry name" value="GIY_YIG"/>
    <property type="match status" value="1"/>
</dbReference>
<dbReference type="InterPro" id="IPR000305">
    <property type="entry name" value="GIY-YIG_endonuc"/>
</dbReference>
<dbReference type="Pfam" id="PF01541">
    <property type="entry name" value="GIY-YIG"/>
    <property type="match status" value="1"/>
</dbReference>
<evidence type="ECO:0000256" key="1">
    <source>
        <dbReference type="ARBA" id="ARBA00007435"/>
    </source>
</evidence>
<evidence type="ECO:0000313" key="4">
    <source>
        <dbReference type="Proteomes" id="UP000223606"/>
    </source>
</evidence>